<feature type="region of interest" description="Disordered" evidence="1">
    <location>
        <begin position="745"/>
        <end position="768"/>
    </location>
</feature>
<organism evidence="2 3">
    <name type="scientific">Mycena alexandri</name>
    <dbReference type="NCBI Taxonomy" id="1745969"/>
    <lineage>
        <taxon>Eukaryota</taxon>
        <taxon>Fungi</taxon>
        <taxon>Dikarya</taxon>
        <taxon>Basidiomycota</taxon>
        <taxon>Agaricomycotina</taxon>
        <taxon>Agaricomycetes</taxon>
        <taxon>Agaricomycetidae</taxon>
        <taxon>Agaricales</taxon>
        <taxon>Marasmiineae</taxon>
        <taxon>Mycenaceae</taxon>
        <taxon>Mycena</taxon>
    </lineage>
</organism>
<feature type="region of interest" description="Disordered" evidence="1">
    <location>
        <begin position="401"/>
        <end position="420"/>
    </location>
</feature>
<dbReference type="EMBL" id="JARJCM010000007">
    <property type="protein sequence ID" value="KAJ7044291.1"/>
    <property type="molecule type" value="Genomic_DNA"/>
</dbReference>
<dbReference type="AlphaFoldDB" id="A0AAD6TFA6"/>
<gene>
    <name evidence="2" type="ORF">C8F04DRAFT_1174729</name>
</gene>
<reference evidence="2" key="1">
    <citation type="submission" date="2023-03" db="EMBL/GenBank/DDBJ databases">
        <title>Massive genome expansion in bonnet fungi (Mycena s.s.) driven by repeated elements and novel gene families across ecological guilds.</title>
        <authorList>
            <consortium name="Lawrence Berkeley National Laboratory"/>
            <person name="Harder C.B."/>
            <person name="Miyauchi S."/>
            <person name="Viragh M."/>
            <person name="Kuo A."/>
            <person name="Thoen E."/>
            <person name="Andreopoulos B."/>
            <person name="Lu D."/>
            <person name="Skrede I."/>
            <person name="Drula E."/>
            <person name="Henrissat B."/>
            <person name="Morin E."/>
            <person name="Kohler A."/>
            <person name="Barry K."/>
            <person name="LaButti K."/>
            <person name="Morin E."/>
            <person name="Salamov A."/>
            <person name="Lipzen A."/>
            <person name="Mereny Z."/>
            <person name="Hegedus B."/>
            <person name="Baldrian P."/>
            <person name="Stursova M."/>
            <person name="Weitz H."/>
            <person name="Taylor A."/>
            <person name="Grigoriev I.V."/>
            <person name="Nagy L.G."/>
            <person name="Martin F."/>
            <person name="Kauserud H."/>
        </authorList>
    </citation>
    <scope>NUCLEOTIDE SEQUENCE</scope>
    <source>
        <strain evidence="2">CBHHK200</strain>
    </source>
</reference>
<feature type="region of interest" description="Disordered" evidence="1">
    <location>
        <begin position="590"/>
        <end position="623"/>
    </location>
</feature>
<comment type="caution">
    <text evidence="2">The sequence shown here is derived from an EMBL/GenBank/DDBJ whole genome shotgun (WGS) entry which is preliminary data.</text>
</comment>
<name>A0AAD6TFA6_9AGAR</name>
<feature type="compositionally biased region" description="Basic and acidic residues" evidence="1">
    <location>
        <begin position="603"/>
        <end position="614"/>
    </location>
</feature>
<evidence type="ECO:0000256" key="1">
    <source>
        <dbReference type="SAM" id="MobiDB-lite"/>
    </source>
</evidence>
<evidence type="ECO:0000313" key="2">
    <source>
        <dbReference type="EMBL" id="KAJ7044291.1"/>
    </source>
</evidence>
<keyword evidence="3" id="KW-1185">Reference proteome</keyword>
<proteinExistence type="predicted"/>
<protein>
    <submittedName>
        <fullName evidence="2">Uncharacterized protein</fullName>
    </submittedName>
</protein>
<sequence length="871" mass="97173">MGQPYPGDDFEPDLNEHRFCVYRISDTQYLVMDSAVDFECVIEDEHLQNSTFLLNFWYARERQKIMNTDFLDGSMVDRYPAELGDALIIGARAKLEQAAWDGSRDDSEFSRFHVQDASDGMLTRMDLPQEVQFLLPRTRLLDQSFDLVAWYRSELEDCRRRDAEYDLVSVSESDAELLTYESSTDSEMPPLQAVSDSDEFTPEVRHDISTEKRKCFESKLRRVHQRSINVVERVTSSLTTTSNLCFRVCQNPYGRADQLSHWEILRFLIPGSPRVVGRFYACPLHWSTQCLSGGPVTAILLRSFATFDGSFPVHRRPHLRANHGEYRGPYVGGAVSDNFATLMVNSLRGAFGHQSRQKLRQLYINGNRVRNLNQDEDPENDDIARHSLHQSLSFERFWVEEEEPMKSGDSDPNVDGSNSRKDQFLVSVDCQEVIWDLRVSGTKGNHQAPGTETAGSVGEDIWGAHGAEARRRAGERTVETKAVTDAQASHQRWEGQAAVPKTLPGGTARSPGLRTTLEGGGKEGAVGRLRGLRGREPGSDGSSKVGTAGCTRARSGQEALKMAGQGTQDLHEVSELLAFRMRGILERGGMQEQAGSKAVPKGGLERYEGTRETEGGNQGKESSGGIKGHFGSLLWWDSLNEGAESKNGGGGYFSSGKLDPKNCAPWRNFHRGQSPEFVAVNLFGLSRKVPFQLRTEITFNVFSIVQGTVQTKFRGKITPTVVPNLITPDTLRLHKISLTENENFHLAPEPTNQGPVRHSRPGTPLANSATRKSEVCCTPWWIKRKSHLGQGGIALPRANRRQASDERLILEVSQPYPGDERAAQDERHQRPRFNVERVCDNCYVVVDDTSFGIFASAGLQPGLLVRKHPGH</sequence>
<accession>A0AAD6TFA6</accession>
<dbReference type="Proteomes" id="UP001218188">
    <property type="component" value="Unassembled WGS sequence"/>
</dbReference>
<feature type="region of interest" description="Disordered" evidence="1">
    <location>
        <begin position="500"/>
        <end position="550"/>
    </location>
</feature>
<evidence type="ECO:0000313" key="3">
    <source>
        <dbReference type="Proteomes" id="UP001218188"/>
    </source>
</evidence>